<gene>
    <name evidence="4" type="ORF">FB388_7333</name>
</gene>
<dbReference type="PANTHER" id="PTHR11022">
    <property type="entry name" value="PEPTIDOGLYCAN RECOGNITION PROTEIN"/>
    <property type="match status" value="1"/>
</dbReference>
<dbReference type="PROSITE" id="PS51318">
    <property type="entry name" value="TAT"/>
    <property type="match status" value="1"/>
</dbReference>
<evidence type="ECO:0000313" key="4">
    <source>
        <dbReference type="EMBL" id="TQM35888.1"/>
    </source>
</evidence>
<evidence type="ECO:0000259" key="3">
    <source>
        <dbReference type="SMART" id="SM00701"/>
    </source>
</evidence>
<dbReference type="Pfam" id="PF01471">
    <property type="entry name" value="PG_binding_1"/>
    <property type="match status" value="1"/>
</dbReference>
<dbReference type="Gene3D" id="1.10.101.10">
    <property type="entry name" value="PGBD-like superfamily/PGBD"/>
    <property type="match status" value="1"/>
</dbReference>
<dbReference type="GO" id="GO:0009253">
    <property type="term" value="P:peptidoglycan catabolic process"/>
    <property type="evidence" value="ECO:0007669"/>
    <property type="project" value="InterPro"/>
</dbReference>
<feature type="domain" description="Peptidoglycan recognition protein family" evidence="3">
    <location>
        <begin position="41"/>
        <end position="195"/>
    </location>
</feature>
<organism evidence="4 5">
    <name type="scientific">Pseudonocardia cypriaca</name>
    <dbReference type="NCBI Taxonomy" id="882449"/>
    <lineage>
        <taxon>Bacteria</taxon>
        <taxon>Bacillati</taxon>
        <taxon>Actinomycetota</taxon>
        <taxon>Actinomycetes</taxon>
        <taxon>Pseudonocardiales</taxon>
        <taxon>Pseudonocardiaceae</taxon>
        <taxon>Pseudonocardia</taxon>
    </lineage>
</organism>
<dbReference type="InterPro" id="IPR036366">
    <property type="entry name" value="PGBDSf"/>
</dbReference>
<dbReference type="InterPro" id="IPR036365">
    <property type="entry name" value="PGBD-like_sf"/>
</dbReference>
<dbReference type="InterPro" id="IPR002502">
    <property type="entry name" value="Amidase_domain"/>
</dbReference>
<dbReference type="InterPro" id="IPR006311">
    <property type="entry name" value="TAT_signal"/>
</dbReference>
<dbReference type="InterPro" id="IPR002477">
    <property type="entry name" value="Peptidoglycan-bd-like"/>
</dbReference>
<dbReference type="SMART" id="SM00701">
    <property type="entry name" value="PGRP"/>
    <property type="match status" value="1"/>
</dbReference>
<dbReference type="InterPro" id="IPR015510">
    <property type="entry name" value="PGRP"/>
</dbReference>
<dbReference type="Pfam" id="PF01510">
    <property type="entry name" value="Amidase_2"/>
    <property type="match status" value="1"/>
</dbReference>
<protein>
    <submittedName>
        <fullName evidence="4">Putative peptidoglycan binding protein</fullName>
    </submittedName>
</protein>
<comment type="caution">
    <text evidence="4">The sequence shown here is derived from an EMBL/GenBank/DDBJ whole genome shotgun (WGS) entry which is preliminary data.</text>
</comment>
<dbReference type="GO" id="GO:0008745">
    <property type="term" value="F:N-acetylmuramoyl-L-alanine amidase activity"/>
    <property type="evidence" value="ECO:0007669"/>
    <property type="project" value="InterPro"/>
</dbReference>
<proteinExistence type="inferred from homology"/>
<dbReference type="InterPro" id="IPR006619">
    <property type="entry name" value="PGRP_domain_met/bac"/>
</dbReference>
<dbReference type="CDD" id="cd06583">
    <property type="entry name" value="PGRP"/>
    <property type="match status" value="1"/>
</dbReference>
<name>A0A543FPX5_9PSEU</name>
<dbReference type="RefSeq" id="WP_142107183.1">
    <property type="nucleotide sequence ID" value="NZ_VFPH01000003.1"/>
</dbReference>
<keyword evidence="5" id="KW-1185">Reference proteome</keyword>
<comment type="similarity">
    <text evidence="1">Belongs to the N-acetylmuramoyl-L-alanine amidase 2 family.</text>
</comment>
<dbReference type="AlphaFoldDB" id="A0A543FPX5"/>
<reference evidence="4 5" key="1">
    <citation type="submission" date="2019-06" db="EMBL/GenBank/DDBJ databases">
        <title>Sequencing the genomes of 1000 actinobacteria strains.</title>
        <authorList>
            <person name="Klenk H.-P."/>
        </authorList>
    </citation>
    <scope>NUCLEOTIDE SEQUENCE [LARGE SCALE GENOMIC DNA]</scope>
    <source>
        <strain evidence="4 5">DSM 45511</strain>
    </source>
</reference>
<dbReference type="Gene3D" id="3.40.80.10">
    <property type="entry name" value="Peptidoglycan recognition protein-like"/>
    <property type="match status" value="1"/>
</dbReference>
<evidence type="ECO:0000259" key="2">
    <source>
        <dbReference type="SMART" id="SM00644"/>
    </source>
</evidence>
<dbReference type="SUPFAM" id="SSF55846">
    <property type="entry name" value="N-acetylmuramoyl-L-alanine amidase-like"/>
    <property type="match status" value="1"/>
</dbReference>
<sequence>MWFPAASRRSVLLGGLVLTGTIAGLVRPAAAWAAQPGFKVPPIIGCDAWGARPASDVVPVWDQRPVRIIAHHTATANVEDYSRAGAEAVARKIQDFHMDRRAWIDTGQNFTISRGGYVLEGRHRSLEVLRGGRQHVEGAHCTGQNVESVGIENEGTYSTVTPPDKLWARLRDMCAYICNQYGIPPTEIAGHRDFKDTLCPGDAFYAMLPQLRTEVANLLGEQLSERAARRASWPLLRPDSTGPAVEAAQHLLRAAGLVDVQPDGHFGERTAAAVRKYQQANRTEEVNGLIGGETWPLLVTARGADQDEVALAVRAVTPGGAVRASALPGMDEWKRLLSADRRP</sequence>
<dbReference type="EMBL" id="VFPH01000003">
    <property type="protein sequence ID" value="TQM35888.1"/>
    <property type="molecule type" value="Genomic_DNA"/>
</dbReference>
<dbReference type="GO" id="GO:0008270">
    <property type="term" value="F:zinc ion binding"/>
    <property type="evidence" value="ECO:0007669"/>
    <property type="project" value="InterPro"/>
</dbReference>
<dbReference type="PANTHER" id="PTHR11022:SF41">
    <property type="entry name" value="PEPTIDOGLYCAN-RECOGNITION PROTEIN LC-RELATED"/>
    <property type="match status" value="1"/>
</dbReference>
<dbReference type="SMART" id="SM00644">
    <property type="entry name" value="Ami_2"/>
    <property type="match status" value="1"/>
</dbReference>
<dbReference type="OrthoDB" id="514320at2"/>
<dbReference type="InterPro" id="IPR036505">
    <property type="entry name" value="Amidase/PGRP_sf"/>
</dbReference>
<accession>A0A543FPX5</accession>
<evidence type="ECO:0000256" key="1">
    <source>
        <dbReference type="ARBA" id="ARBA00007553"/>
    </source>
</evidence>
<feature type="domain" description="N-acetylmuramoyl-L-alanine amidase" evidence="2">
    <location>
        <begin position="52"/>
        <end position="201"/>
    </location>
</feature>
<dbReference type="Proteomes" id="UP000319818">
    <property type="component" value="Unassembled WGS sequence"/>
</dbReference>
<dbReference type="SUPFAM" id="SSF47090">
    <property type="entry name" value="PGBD-like"/>
    <property type="match status" value="1"/>
</dbReference>
<evidence type="ECO:0000313" key="5">
    <source>
        <dbReference type="Proteomes" id="UP000319818"/>
    </source>
</evidence>